<feature type="non-terminal residue" evidence="2">
    <location>
        <position position="1"/>
    </location>
</feature>
<feature type="compositionally biased region" description="Polar residues" evidence="1">
    <location>
        <begin position="204"/>
        <end position="215"/>
    </location>
</feature>
<feature type="compositionally biased region" description="Basic and acidic residues" evidence="1">
    <location>
        <begin position="219"/>
        <end position="245"/>
    </location>
</feature>
<sequence length="482" mass="53942">LHLINNRMFLFSVSSEFKTRKDSKNKSVFTSLFKKGSRDSIRRKSESSEKTSSMDPRLTKVEFTFNQQDHSREGDTIIIPLHSPDSVPPPLVLAPDTPPEPPELTAETVQSISEVVAAIEELKSQPLISPVPTPTSSSFKKKEEAVVEIIVKAEPRIEIATEIVEETVEKKEEEKEIVEETILEVKTNNELDVQPTLDVDISPRSETSGGSTKTQLEAPFEKQESDKKSDSETIKTGSEERRSSESEPDSDAVPIPTDQTAEDDHERKGLFHQQESLDDELPYVPTTLPQERPVAHPIIPVKQRVAEVKTFPIDRPRSTTPINPSTLDDYVSSPHEEIVVSSKEKMQIVLPSRTESLRESRSKSPHRPTAKPWTHFAEQGLQSPRELRRVASPSPPPPLPPRATPTPTTPWVCFDEVPERRRTPKRITTLPSAQPSSAVVYSYVNPEECSCECHETQGVPRVNGAQCSDSGAHCQYKDPYRT</sequence>
<gene>
    <name evidence="2" type="ORF">g.9203</name>
</gene>
<protein>
    <submittedName>
        <fullName evidence="2">Uncharacterized protein</fullName>
    </submittedName>
</protein>
<proteinExistence type="predicted"/>
<feature type="compositionally biased region" description="Pro residues" evidence="1">
    <location>
        <begin position="393"/>
        <end position="408"/>
    </location>
</feature>
<feature type="compositionally biased region" description="Basic and acidic residues" evidence="1">
    <location>
        <begin position="334"/>
        <end position="346"/>
    </location>
</feature>
<accession>A0A1B6ESZ3</accession>
<dbReference type="AlphaFoldDB" id="A0A1B6ESZ3"/>
<feature type="compositionally biased region" description="Basic and acidic residues" evidence="1">
    <location>
        <begin position="36"/>
        <end position="49"/>
    </location>
</feature>
<feature type="region of interest" description="Disordered" evidence="1">
    <location>
        <begin position="312"/>
        <end position="412"/>
    </location>
</feature>
<feature type="region of interest" description="Disordered" evidence="1">
    <location>
        <begin position="35"/>
        <end position="57"/>
    </location>
</feature>
<name>A0A1B6ESZ3_9HEMI</name>
<feature type="region of interest" description="Disordered" evidence="1">
    <location>
        <begin position="182"/>
        <end position="289"/>
    </location>
</feature>
<evidence type="ECO:0000313" key="2">
    <source>
        <dbReference type="EMBL" id="JAS41066.1"/>
    </source>
</evidence>
<evidence type="ECO:0000256" key="1">
    <source>
        <dbReference type="SAM" id="MobiDB-lite"/>
    </source>
</evidence>
<organism evidence="2">
    <name type="scientific">Cuerna arida</name>
    <dbReference type="NCBI Taxonomy" id="1464854"/>
    <lineage>
        <taxon>Eukaryota</taxon>
        <taxon>Metazoa</taxon>
        <taxon>Ecdysozoa</taxon>
        <taxon>Arthropoda</taxon>
        <taxon>Hexapoda</taxon>
        <taxon>Insecta</taxon>
        <taxon>Pterygota</taxon>
        <taxon>Neoptera</taxon>
        <taxon>Paraneoptera</taxon>
        <taxon>Hemiptera</taxon>
        <taxon>Auchenorrhyncha</taxon>
        <taxon>Membracoidea</taxon>
        <taxon>Cicadellidae</taxon>
        <taxon>Cicadellinae</taxon>
        <taxon>Proconiini</taxon>
        <taxon>Cuerna</taxon>
    </lineage>
</organism>
<dbReference type="EMBL" id="GECZ01028703">
    <property type="protein sequence ID" value="JAS41066.1"/>
    <property type="molecule type" value="Transcribed_RNA"/>
</dbReference>
<reference evidence="2" key="1">
    <citation type="submission" date="2015-11" db="EMBL/GenBank/DDBJ databases">
        <title>De novo transcriptome assembly of four potential Pierce s Disease insect vectors from Arizona vineyards.</title>
        <authorList>
            <person name="Tassone E.E."/>
        </authorList>
    </citation>
    <scope>NUCLEOTIDE SEQUENCE</scope>
</reference>